<dbReference type="EnsemblMetazoa" id="XM_029485529.1">
    <property type="protein sequence ID" value="XP_029341389.1"/>
    <property type="gene ID" value="LOC115033256"/>
</dbReference>
<accession>A0A8R2JLM6</accession>
<evidence type="ECO:0000313" key="2">
    <source>
        <dbReference type="Proteomes" id="UP000007819"/>
    </source>
</evidence>
<reference evidence="1" key="2">
    <citation type="submission" date="2022-06" db="UniProtKB">
        <authorList>
            <consortium name="EnsemblMetazoa"/>
        </authorList>
    </citation>
    <scope>IDENTIFICATION</scope>
</reference>
<name>A0A8R2JLM6_ACYPI</name>
<reference evidence="2" key="1">
    <citation type="submission" date="2010-06" db="EMBL/GenBank/DDBJ databases">
        <authorList>
            <person name="Jiang H."/>
            <person name="Abraham K."/>
            <person name="Ali S."/>
            <person name="Alsbrooks S.L."/>
            <person name="Anim B.N."/>
            <person name="Anosike U.S."/>
            <person name="Attaway T."/>
            <person name="Bandaranaike D.P."/>
            <person name="Battles P.K."/>
            <person name="Bell S.N."/>
            <person name="Bell A.V."/>
            <person name="Beltran B."/>
            <person name="Bickham C."/>
            <person name="Bustamante Y."/>
            <person name="Caleb T."/>
            <person name="Canada A."/>
            <person name="Cardenas V."/>
            <person name="Carter K."/>
            <person name="Chacko J."/>
            <person name="Chandrabose M.N."/>
            <person name="Chavez D."/>
            <person name="Chavez A."/>
            <person name="Chen L."/>
            <person name="Chu H.-S."/>
            <person name="Claassen K.J."/>
            <person name="Cockrell R."/>
            <person name="Collins M."/>
            <person name="Cooper J.A."/>
            <person name="Cree A."/>
            <person name="Curry S.M."/>
            <person name="Da Y."/>
            <person name="Dao M.D."/>
            <person name="Das B."/>
            <person name="Davila M.-L."/>
            <person name="Davy-Carroll L."/>
            <person name="Denson S."/>
            <person name="Dinh H."/>
            <person name="Ebong V.E."/>
            <person name="Edwards J.R."/>
            <person name="Egan A."/>
            <person name="El-Daye J."/>
            <person name="Escobedo L."/>
            <person name="Fernandez S."/>
            <person name="Fernando P.R."/>
            <person name="Flagg N."/>
            <person name="Forbes L.D."/>
            <person name="Fowler R.G."/>
            <person name="Fu Q."/>
            <person name="Gabisi R.A."/>
            <person name="Ganer J."/>
            <person name="Garbino Pronczuk A."/>
            <person name="Garcia R.M."/>
            <person name="Garner T."/>
            <person name="Garrett T.E."/>
            <person name="Gonzalez D.A."/>
            <person name="Hamid H."/>
            <person name="Hawkins E.S."/>
            <person name="Hirani K."/>
            <person name="Hogues M.E."/>
            <person name="Hollins B."/>
            <person name="Hsiao C.-H."/>
            <person name="Jabil R."/>
            <person name="James M.L."/>
            <person name="Jhangiani S.N."/>
            <person name="Johnson B."/>
            <person name="Johnson Q."/>
            <person name="Joshi V."/>
            <person name="Kalu J.B."/>
            <person name="Kam C."/>
            <person name="Kashfia A."/>
            <person name="Keebler J."/>
            <person name="Kisamo H."/>
            <person name="Kovar C.L."/>
            <person name="Lago L.A."/>
            <person name="Lai C.-Y."/>
            <person name="Laidlaw J."/>
            <person name="Lara F."/>
            <person name="Le T.-K."/>
            <person name="Lee S.L."/>
            <person name="Legall F.H."/>
            <person name="Lemon S.J."/>
            <person name="Lewis L.R."/>
            <person name="Li B."/>
            <person name="Liu Y."/>
            <person name="Liu Y.-S."/>
            <person name="Lopez J."/>
            <person name="Lozado R.J."/>
            <person name="Lu J."/>
            <person name="Madu R.C."/>
            <person name="Maheshwari M."/>
            <person name="Maheshwari R."/>
            <person name="Malloy K."/>
            <person name="Martinez E."/>
            <person name="Mathew T."/>
            <person name="Mercado I.C."/>
            <person name="Mercado C."/>
            <person name="Meyer B."/>
            <person name="Montgomery K."/>
            <person name="Morgan M.B."/>
            <person name="Munidasa M."/>
            <person name="Nazareth L.V."/>
            <person name="Nelson J."/>
            <person name="Ng B.M."/>
            <person name="Nguyen N.B."/>
            <person name="Nguyen P.Q."/>
            <person name="Nguyen T."/>
            <person name="Obregon M."/>
            <person name="Okwuonu G.O."/>
            <person name="Onwere C.G."/>
            <person name="Orozco G."/>
            <person name="Parra A."/>
            <person name="Patel S."/>
            <person name="Patil S."/>
            <person name="Perez A."/>
            <person name="Perez Y."/>
            <person name="Pham C."/>
            <person name="Primus E.L."/>
            <person name="Pu L.-L."/>
            <person name="Puazo M."/>
            <person name="Qin X."/>
            <person name="Quiroz J.B."/>
            <person name="Reese J."/>
            <person name="Richards S."/>
            <person name="Rives C.M."/>
            <person name="Robberts R."/>
            <person name="Ruiz S.J."/>
            <person name="Ruiz M.J."/>
            <person name="Santibanez J."/>
            <person name="Schneider B.W."/>
            <person name="Sisson I."/>
            <person name="Smith M."/>
            <person name="Sodergren E."/>
            <person name="Song X.-Z."/>
            <person name="Song B.B."/>
            <person name="Summersgill H."/>
            <person name="Thelus R."/>
            <person name="Thornton R.D."/>
            <person name="Trejos Z.Y."/>
            <person name="Usmani K."/>
            <person name="Vattathil S."/>
            <person name="Villasana D."/>
            <person name="Walker D.L."/>
            <person name="Wang S."/>
            <person name="Wang K."/>
            <person name="White C.S."/>
            <person name="Williams A.C."/>
            <person name="Williamson J."/>
            <person name="Wilson K."/>
            <person name="Woghiren I.O."/>
            <person name="Woodworth J.R."/>
            <person name="Worley K.C."/>
            <person name="Wright R.A."/>
            <person name="Wu W."/>
            <person name="Young L."/>
            <person name="Zhang L."/>
            <person name="Zhang J."/>
            <person name="Zhu Y."/>
            <person name="Muzny D.M."/>
            <person name="Weinstock G."/>
            <person name="Gibbs R.A."/>
        </authorList>
    </citation>
    <scope>NUCLEOTIDE SEQUENCE [LARGE SCALE GENOMIC DNA]</scope>
    <source>
        <strain evidence="2">LSR1</strain>
    </source>
</reference>
<dbReference type="RefSeq" id="XP_029341389.1">
    <property type="nucleotide sequence ID" value="XM_029485529.1"/>
</dbReference>
<sequence length="113" mass="13356">MCLWLHNLQNKLFGVITIWNEHNHSINTAEALRYLKATDDLRQTFEEYMNDGMTMTEAIRYHESVMTMMNCSAEDFANARLNPIYRTVQNWHEKWRSTHLGPRTGQGVIMVCY</sequence>
<organism evidence="1 2">
    <name type="scientific">Acyrthosiphon pisum</name>
    <name type="common">Pea aphid</name>
    <dbReference type="NCBI Taxonomy" id="7029"/>
    <lineage>
        <taxon>Eukaryota</taxon>
        <taxon>Metazoa</taxon>
        <taxon>Ecdysozoa</taxon>
        <taxon>Arthropoda</taxon>
        <taxon>Hexapoda</taxon>
        <taxon>Insecta</taxon>
        <taxon>Pterygota</taxon>
        <taxon>Neoptera</taxon>
        <taxon>Paraneoptera</taxon>
        <taxon>Hemiptera</taxon>
        <taxon>Sternorrhyncha</taxon>
        <taxon>Aphidomorpha</taxon>
        <taxon>Aphidoidea</taxon>
        <taxon>Aphididae</taxon>
        <taxon>Macrosiphini</taxon>
        <taxon>Acyrthosiphon</taxon>
    </lineage>
</organism>
<dbReference type="Proteomes" id="UP000007819">
    <property type="component" value="Chromosome X"/>
</dbReference>
<dbReference type="AlphaFoldDB" id="A0A8R2JLM6"/>
<dbReference type="EnsemblMetazoa" id="XM_029485527.1">
    <property type="protein sequence ID" value="XP_029341387.1"/>
    <property type="gene ID" value="LOC115033256"/>
</dbReference>
<dbReference type="GeneID" id="115033256"/>
<dbReference type="RefSeq" id="XP_029341387.1">
    <property type="nucleotide sequence ID" value="XM_029485527.1"/>
</dbReference>
<keyword evidence="2" id="KW-1185">Reference proteome</keyword>
<proteinExistence type="predicted"/>
<evidence type="ECO:0000313" key="1">
    <source>
        <dbReference type="EnsemblMetazoa" id="XP_029341387.1"/>
    </source>
</evidence>
<protein>
    <submittedName>
        <fullName evidence="1">Uncharacterized protein</fullName>
    </submittedName>
</protein>
<dbReference type="OrthoDB" id="6619720at2759"/>
<dbReference type="KEGG" id="api:115033256"/>